<accession>A0ABT5FCS2</accession>
<evidence type="ECO:0000313" key="2">
    <source>
        <dbReference type="Proteomes" id="UP001528411"/>
    </source>
</evidence>
<dbReference type="Proteomes" id="UP001528411">
    <property type="component" value="Unassembled WGS sequence"/>
</dbReference>
<protein>
    <submittedName>
        <fullName evidence="1">Uncharacterized protein</fullName>
    </submittedName>
</protein>
<organism evidence="1 2">
    <name type="scientific">Psychrosphaera algicola</name>
    <dbReference type="NCBI Taxonomy" id="3023714"/>
    <lineage>
        <taxon>Bacteria</taxon>
        <taxon>Pseudomonadati</taxon>
        <taxon>Pseudomonadota</taxon>
        <taxon>Gammaproteobacteria</taxon>
        <taxon>Alteromonadales</taxon>
        <taxon>Pseudoalteromonadaceae</taxon>
        <taxon>Psychrosphaera</taxon>
    </lineage>
</organism>
<dbReference type="EMBL" id="JAQOMS010000002">
    <property type="protein sequence ID" value="MDC2888934.1"/>
    <property type="molecule type" value="Genomic_DNA"/>
</dbReference>
<comment type="caution">
    <text evidence="1">The sequence shown here is derived from an EMBL/GenBank/DDBJ whole genome shotgun (WGS) entry which is preliminary data.</text>
</comment>
<reference evidence="1 2" key="1">
    <citation type="submission" date="2023-01" db="EMBL/GenBank/DDBJ databases">
        <title>Psychrosphaera sp. nov., isolated from marine algae.</title>
        <authorList>
            <person name="Bayburt H."/>
            <person name="Choi B.J."/>
            <person name="Kim J.M."/>
            <person name="Choi D.G."/>
            <person name="Jeon C.O."/>
        </authorList>
    </citation>
    <scope>NUCLEOTIDE SEQUENCE [LARGE SCALE GENOMIC DNA]</scope>
    <source>
        <strain evidence="1 2">G1-22</strain>
    </source>
</reference>
<dbReference type="Gene3D" id="3.10.129.140">
    <property type="entry name" value="Helicobacter TNF-alpha-Inducing protein"/>
    <property type="match status" value="1"/>
</dbReference>
<dbReference type="RefSeq" id="WP_272180480.1">
    <property type="nucleotide sequence ID" value="NZ_JAQOMS010000002.1"/>
</dbReference>
<proteinExistence type="predicted"/>
<sequence>MRLPLQRLSWAVDSYVEGYVTGLGIGKLKPNKKHAERFRDKAAEMMAKANLAKQFEIHIDSKTYASRGKNVDPKIRVDTIQTSITSVLSEKTVEELKRWVDPKTGTLYLLIGIKHAE</sequence>
<name>A0ABT5FCS2_9GAMM</name>
<evidence type="ECO:0000313" key="1">
    <source>
        <dbReference type="EMBL" id="MDC2888934.1"/>
    </source>
</evidence>
<keyword evidence="2" id="KW-1185">Reference proteome</keyword>
<gene>
    <name evidence="1" type="ORF">PN838_09325</name>
</gene>